<comment type="caution">
    <text evidence="1">The sequence shown here is derived from an EMBL/GenBank/DDBJ whole genome shotgun (WGS) entry which is preliminary data.</text>
</comment>
<evidence type="ECO:0000313" key="1">
    <source>
        <dbReference type="EMBL" id="EJX06186.1"/>
    </source>
</evidence>
<organism evidence="1">
    <name type="scientific">gut metagenome</name>
    <dbReference type="NCBI Taxonomy" id="749906"/>
    <lineage>
        <taxon>unclassified sequences</taxon>
        <taxon>metagenomes</taxon>
        <taxon>organismal metagenomes</taxon>
    </lineage>
</organism>
<sequence>MCSSMIPEYSIGMLNPAKSCILAPKEICKSVNGVVFMNL</sequence>
<gene>
    <name evidence="1" type="ORF">EVA_05707</name>
</gene>
<reference evidence="1" key="1">
    <citation type="journal article" date="2012" name="PLoS ONE">
        <title>Gene sets for utilization of primary and secondary nutrition supplies in the distal gut of endangered iberian lynx.</title>
        <authorList>
            <person name="Alcaide M."/>
            <person name="Messina E."/>
            <person name="Richter M."/>
            <person name="Bargiela R."/>
            <person name="Peplies J."/>
            <person name="Huws S.A."/>
            <person name="Newbold C.J."/>
            <person name="Golyshin P.N."/>
            <person name="Simon M.A."/>
            <person name="Lopez G."/>
            <person name="Yakimov M.M."/>
            <person name="Ferrer M."/>
        </authorList>
    </citation>
    <scope>NUCLEOTIDE SEQUENCE</scope>
</reference>
<dbReference type="AlphaFoldDB" id="J9D0V0"/>
<proteinExistence type="predicted"/>
<name>J9D0V0_9ZZZZ</name>
<protein>
    <submittedName>
        <fullName evidence="1">Uncharacterized protein</fullName>
    </submittedName>
</protein>
<dbReference type="EMBL" id="AMCI01001235">
    <property type="protein sequence ID" value="EJX06186.1"/>
    <property type="molecule type" value="Genomic_DNA"/>
</dbReference>
<accession>J9D0V0</accession>